<feature type="compositionally biased region" description="Low complexity" evidence="10">
    <location>
        <begin position="273"/>
        <end position="289"/>
    </location>
</feature>
<dbReference type="Proteomes" id="UP000694388">
    <property type="component" value="Unplaced"/>
</dbReference>
<sequence length="431" mass="48159">MAESEPATKRARISDDELKTLPRDDLSSRWKQQDCYIQGLESRLSELSSSDWSGLKESEERLKQQQQEALRRENILLMRLATKEQEMQECATQIHKLKHGQRSSAAQLRSCLVEPAVNILFTRMRSEMELTRERLQQAHDELNAWKFTPDSQTGKKLMAKCRMLIQENQDLGRQLAQGRVAQLEAELALQKKYGQELKCSQDELNEFIIQLDEEVEGMQSTILVLQQQLRDAREQLELKNAPAHSHENGSATPCSEPDTAVSQIPRSPCGATSGANSGPPTPASSSTSSGEEKEALVERDDEEDDADGQEHKQEGDGEVVAGKESELTEPYAGSDVEMTPEVRGEKGEDEHEEKSEEMEKPEEEAESEMKDYEDIDSPSGSEGGMWRGVGEEVVHEAVCQQEAASPNQEVSIPEPASPLHSLPKDDDDDDN</sequence>
<dbReference type="GO" id="GO:0016556">
    <property type="term" value="P:mRNA modification"/>
    <property type="evidence" value="ECO:0007669"/>
    <property type="project" value="InterPro"/>
</dbReference>
<keyword evidence="4" id="KW-0507">mRNA processing</keyword>
<dbReference type="PANTHER" id="PTHR15217">
    <property type="entry name" value="WILMS' TUMOR 1-ASSOCIATING PROTEIN"/>
    <property type="match status" value="1"/>
</dbReference>
<evidence type="ECO:0000256" key="6">
    <source>
        <dbReference type="ARBA" id="ARBA00023242"/>
    </source>
</evidence>
<evidence type="ECO:0000256" key="1">
    <source>
        <dbReference type="ARBA" id="ARBA00004123"/>
    </source>
</evidence>
<dbReference type="GO" id="GO:0000381">
    <property type="term" value="P:regulation of alternative mRNA splicing, via spliceosome"/>
    <property type="evidence" value="ECO:0007669"/>
    <property type="project" value="InterPro"/>
</dbReference>
<dbReference type="Ensembl" id="ENSEBUT00000000977.1">
    <property type="protein sequence ID" value="ENSEBUP00000000671.1"/>
    <property type="gene ID" value="ENSEBUG00000000698.1"/>
</dbReference>
<name>A0A8C4N3D5_EPTBU</name>
<organism evidence="11 12">
    <name type="scientific">Eptatretus burgeri</name>
    <name type="common">Inshore hagfish</name>
    <dbReference type="NCBI Taxonomy" id="7764"/>
    <lineage>
        <taxon>Eukaryota</taxon>
        <taxon>Metazoa</taxon>
        <taxon>Chordata</taxon>
        <taxon>Craniata</taxon>
        <taxon>Vertebrata</taxon>
        <taxon>Cyclostomata</taxon>
        <taxon>Myxini</taxon>
        <taxon>Myxiniformes</taxon>
        <taxon>Myxinidae</taxon>
        <taxon>Eptatretinae</taxon>
        <taxon>Eptatretus</taxon>
    </lineage>
</organism>
<dbReference type="Pfam" id="PF17098">
    <property type="entry name" value="Wtap"/>
    <property type="match status" value="1"/>
</dbReference>
<dbReference type="SMR" id="A0A8C4N3D5"/>
<dbReference type="GO" id="GO:0005634">
    <property type="term" value="C:nucleus"/>
    <property type="evidence" value="ECO:0007669"/>
    <property type="project" value="UniProtKB-SubCell"/>
</dbReference>
<evidence type="ECO:0000256" key="2">
    <source>
        <dbReference type="ARBA" id="ARBA00010313"/>
    </source>
</evidence>
<feature type="compositionally biased region" description="Basic and acidic residues" evidence="10">
    <location>
        <begin position="308"/>
        <end position="326"/>
    </location>
</feature>
<evidence type="ECO:0000256" key="5">
    <source>
        <dbReference type="ARBA" id="ARBA00023187"/>
    </source>
</evidence>
<feature type="region of interest" description="Disordered" evidence="10">
    <location>
        <begin position="241"/>
        <end position="431"/>
    </location>
</feature>
<evidence type="ECO:0000256" key="8">
    <source>
        <dbReference type="ARBA" id="ARBA00032703"/>
    </source>
</evidence>
<comment type="subcellular location">
    <subcellularLocation>
        <location evidence="1">Nucleus</location>
    </subcellularLocation>
</comment>
<evidence type="ECO:0000256" key="3">
    <source>
        <dbReference type="ARBA" id="ARBA00017540"/>
    </source>
</evidence>
<evidence type="ECO:0000256" key="10">
    <source>
        <dbReference type="SAM" id="MobiDB-lite"/>
    </source>
</evidence>
<dbReference type="GO" id="GO:0006397">
    <property type="term" value="P:mRNA processing"/>
    <property type="evidence" value="ECO:0007669"/>
    <property type="project" value="UniProtKB-KW"/>
</dbReference>
<reference evidence="11" key="2">
    <citation type="submission" date="2025-09" db="UniProtKB">
        <authorList>
            <consortium name="Ensembl"/>
        </authorList>
    </citation>
    <scope>IDENTIFICATION</scope>
</reference>
<keyword evidence="5" id="KW-0508">mRNA splicing</keyword>
<evidence type="ECO:0000256" key="7">
    <source>
        <dbReference type="ARBA" id="ARBA00032336"/>
    </source>
</evidence>
<evidence type="ECO:0000256" key="9">
    <source>
        <dbReference type="ARBA" id="ARBA00033097"/>
    </source>
</evidence>
<reference evidence="11" key="1">
    <citation type="submission" date="2025-08" db="UniProtKB">
        <authorList>
            <consortium name="Ensembl"/>
        </authorList>
    </citation>
    <scope>IDENTIFICATION</scope>
</reference>
<dbReference type="GeneTree" id="ENSGT00390000013931"/>
<dbReference type="GO" id="GO:0008380">
    <property type="term" value="P:RNA splicing"/>
    <property type="evidence" value="ECO:0007669"/>
    <property type="project" value="UniProtKB-KW"/>
</dbReference>
<dbReference type="AlphaFoldDB" id="A0A8C4N3D5"/>
<keyword evidence="12" id="KW-1185">Reference proteome</keyword>
<feature type="region of interest" description="Disordered" evidence="10">
    <location>
        <begin position="1"/>
        <end position="27"/>
    </location>
</feature>
<accession>A0A8C4N3D5</accession>
<feature type="compositionally biased region" description="Basic and acidic residues" evidence="10">
    <location>
        <begin position="340"/>
        <end position="358"/>
    </location>
</feature>
<evidence type="ECO:0000313" key="12">
    <source>
        <dbReference type="Proteomes" id="UP000694388"/>
    </source>
</evidence>
<dbReference type="InterPro" id="IPR033757">
    <property type="entry name" value="WTAP"/>
</dbReference>
<keyword evidence="6" id="KW-0539">Nucleus</keyword>
<comment type="similarity">
    <text evidence="2">Belongs to the fl(2)d family.</text>
</comment>
<dbReference type="PANTHER" id="PTHR15217:SF0">
    <property type="entry name" value="PRE-MRNA-SPLICING REGULATOR WTAP"/>
    <property type="match status" value="1"/>
</dbReference>
<evidence type="ECO:0000256" key="4">
    <source>
        <dbReference type="ARBA" id="ARBA00022664"/>
    </source>
</evidence>
<protein>
    <recommendedName>
        <fullName evidence="3">Pre-mRNA-splicing regulator WTAP</fullName>
    </recommendedName>
    <alternativeName>
        <fullName evidence="9">Female-lethal(2)D homolog</fullName>
    </alternativeName>
    <alternativeName>
        <fullName evidence="8">WT1-associated protein</fullName>
    </alternativeName>
    <alternativeName>
        <fullName evidence="7">Wilms tumor 1-associating protein</fullName>
    </alternativeName>
</protein>
<evidence type="ECO:0000313" key="11">
    <source>
        <dbReference type="Ensembl" id="ENSEBUP00000000671.1"/>
    </source>
</evidence>
<proteinExistence type="inferred from homology"/>